<dbReference type="PROSITE" id="PS51194">
    <property type="entry name" value="HELICASE_CTER"/>
    <property type="match status" value="1"/>
</dbReference>
<evidence type="ECO:0000256" key="2">
    <source>
        <dbReference type="ARBA" id="ARBA00022741"/>
    </source>
</evidence>
<feature type="domain" description="Helicase ATP-binding" evidence="11">
    <location>
        <begin position="161"/>
        <end position="334"/>
    </location>
</feature>
<keyword evidence="5 9" id="KW-0067">ATP-binding</keyword>
<dbReference type="GO" id="GO:0005829">
    <property type="term" value="C:cytosol"/>
    <property type="evidence" value="ECO:0007669"/>
    <property type="project" value="TreeGrafter"/>
</dbReference>
<dbReference type="SMART" id="SM00490">
    <property type="entry name" value="HELICc"/>
    <property type="match status" value="1"/>
</dbReference>
<dbReference type="InterPro" id="IPR000629">
    <property type="entry name" value="RNA-helicase_DEAD-box_CS"/>
</dbReference>
<dbReference type="InterPro" id="IPR044764">
    <property type="entry name" value="DDX52/Rok1_DEADc"/>
</dbReference>
<dbReference type="SMART" id="SM00487">
    <property type="entry name" value="DEXDc"/>
    <property type="match status" value="1"/>
</dbReference>
<keyword evidence="3 9" id="KW-0378">Hydrolase</keyword>
<dbReference type="Pfam" id="PF00270">
    <property type="entry name" value="DEAD"/>
    <property type="match status" value="1"/>
</dbReference>
<dbReference type="RefSeq" id="XP_025601152.1">
    <property type="nucleotide sequence ID" value="XM_025741454.1"/>
</dbReference>
<feature type="region of interest" description="Disordered" evidence="10">
    <location>
        <begin position="72"/>
        <end position="99"/>
    </location>
</feature>
<dbReference type="CDD" id="cd18787">
    <property type="entry name" value="SF2_C_DEAD"/>
    <property type="match status" value="1"/>
</dbReference>
<keyword evidence="6" id="KW-0694">RNA-binding</keyword>
<dbReference type="AlphaFoldDB" id="A0A316ZKN2"/>
<evidence type="ECO:0000256" key="4">
    <source>
        <dbReference type="ARBA" id="ARBA00022806"/>
    </source>
</evidence>
<dbReference type="GO" id="GO:0003724">
    <property type="term" value="F:RNA helicase activity"/>
    <property type="evidence" value="ECO:0007669"/>
    <property type="project" value="UniProtKB-EC"/>
</dbReference>
<evidence type="ECO:0000256" key="9">
    <source>
        <dbReference type="RuleBase" id="RU000492"/>
    </source>
</evidence>
<dbReference type="Proteomes" id="UP000245946">
    <property type="component" value="Unassembled WGS sequence"/>
</dbReference>
<accession>A0A316ZKN2</accession>
<keyword evidence="4 9" id="KW-0347">Helicase</keyword>
<reference evidence="13 14" key="1">
    <citation type="journal article" date="2018" name="Mol. Biol. Evol.">
        <title>Broad Genomic Sampling Reveals a Smut Pathogenic Ancestry of the Fungal Clade Ustilaginomycotina.</title>
        <authorList>
            <person name="Kijpornyongpan T."/>
            <person name="Mondo S.J."/>
            <person name="Barry K."/>
            <person name="Sandor L."/>
            <person name="Lee J."/>
            <person name="Lipzen A."/>
            <person name="Pangilinan J."/>
            <person name="LaButti K."/>
            <person name="Hainaut M."/>
            <person name="Henrissat B."/>
            <person name="Grigoriev I.V."/>
            <person name="Spatafora J.W."/>
            <person name="Aime M.C."/>
        </authorList>
    </citation>
    <scope>NUCLEOTIDE SEQUENCE [LARGE SCALE GENOMIC DNA]</scope>
    <source>
        <strain evidence="13 14">MCA 4186</strain>
    </source>
</reference>
<dbReference type="STRING" id="58919.A0A316ZKN2"/>
<sequence>MSDVFRLLAGGGGGARFDKRRFADDVSIFTGAPATDAAAASSSSSKAGSSSGTKLSLPADLDFFGGASAQPATAAGKAGDAKGKGKAKPEADSGTATEPLTRATVGAFLKEHRLKLTGTDAPLPLASWAELSSRWNAPEWLAQAPAKAGFAAPTPVQCAASAVLLDDRDLLAGAPTGSGKTMAYLIPLLHHLRGPKPGPVRALIVAPTRELATQIHDQLRKISGPRGVRACVLTKANEGNLKQGEGKKGIFDVLITTPMRLVNALEAKEVDLSGVRHLVLDEADRLLEEGFLEQTDAVLAACSHPELRKALFSATLPAGVEEMARTFMVDAVRVIVGTKDAANESINQTLTYVGSEEGKLHALRALVHEGKLKPPALLFVQSIARARELFQELVYDGLHVDVIHGERPRAQRDAVVDAFKRGDVWVLICTELLARGIDFKGVRLVINYDFPQSTQAYIHRIGRSGRAGRQGEAITFYTKDDAPHLRSIANIMKNSGAEVPEWMLSLKKSSQNARNKLKRQAPERIDVRVAAGSTLGRKTANKRADMVRASKRRTAAAASSEAPAQPGEQEAPAAPPTKTKKRKLAAGAAAEES</sequence>
<comment type="catalytic activity">
    <reaction evidence="8">
        <text>ATP + H2O = ADP + phosphate + H(+)</text>
        <dbReference type="Rhea" id="RHEA:13065"/>
        <dbReference type="ChEBI" id="CHEBI:15377"/>
        <dbReference type="ChEBI" id="CHEBI:15378"/>
        <dbReference type="ChEBI" id="CHEBI:30616"/>
        <dbReference type="ChEBI" id="CHEBI:43474"/>
        <dbReference type="ChEBI" id="CHEBI:456216"/>
        <dbReference type="EC" id="3.6.4.13"/>
    </reaction>
</comment>
<evidence type="ECO:0000259" key="12">
    <source>
        <dbReference type="PROSITE" id="PS51194"/>
    </source>
</evidence>
<dbReference type="InterPro" id="IPR001650">
    <property type="entry name" value="Helicase_C-like"/>
</dbReference>
<dbReference type="PANTHER" id="PTHR47959">
    <property type="entry name" value="ATP-DEPENDENT RNA HELICASE RHLE-RELATED"/>
    <property type="match status" value="1"/>
</dbReference>
<dbReference type="CDD" id="cd17957">
    <property type="entry name" value="DEADc_DDX52"/>
    <property type="match status" value="1"/>
</dbReference>
<dbReference type="PROSITE" id="PS51192">
    <property type="entry name" value="HELICASE_ATP_BIND_1"/>
    <property type="match status" value="1"/>
</dbReference>
<dbReference type="EC" id="3.6.4.13" evidence="1"/>
<feature type="compositionally biased region" description="Low complexity" evidence="10">
    <location>
        <begin position="555"/>
        <end position="572"/>
    </location>
</feature>
<dbReference type="GO" id="GO:0005524">
    <property type="term" value="F:ATP binding"/>
    <property type="evidence" value="ECO:0007669"/>
    <property type="project" value="UniProtKB-KW"/>
</dbReference>
<keyword evidence="2 9" id="KW-0547">Nucleotide-binding</keyword>
<keyword evidence="14" id="KW-1185">Reference proteome</keyword>
<dbReference type="EMBL" id="KZ819284">
    <property type="protein sequence ID" value="PWO00874.1"/>
    <property type="molecule type" value="Genomic_DNA"/>
</dbReference>
<dbReference type="GO" id="GO:0030490">
    <property type="term" value="P:maturation of SSU-rRNA"/>
    <property type="evidence" value="ECO:0007669"/>
    <property type="project" value="InterPro"/>
</dbReference>
<evidence type="ECO:0000313" key="14">
    <source>
        <dbReference type="Proteomes" id="UP000245946"/>
    </source>
</evidence>
<evidence type="ECO:0000259" key="11">
    <source>
        <dbReference type="PROSITE" id="PS51192"/>
    </source>
</evidence>
<feature type="domain" description="Helicase C-terminal" evidence="12">
    <location>
        <begin position="345"/>
        <end position="507"/>
    </location>
</feature>
<evidence type="ECO:0000256" key="6">
    <source>
        <dbReference type="ARBA" id="ARBA00022884"/>
    </source>
</evidence>
<evidence type="ECO:0000256" key="8">
    <source>
        <dbReference type="ARBA" id="ARBA00047984"/>
    </source>
</evidence>
<dbReference type="OrthoDB" id="360161at2759"/>
<dbReference type="GeneID" id="37268998"/>
<dbReference type="SUPFAM" id="SSF52540">
    <property type="entry name" value="P-loop containing nucleoside triphosphate hydrolases"/>
    <property type="match status" value="1"/>
</dbReference>
<dbReference type="GO" id="GO:0016787">
    <property type="term" value="F:hydrolase activity"/>
    <property type="evidence" value="ECO:0007669"/>
    <property type="project" value="UniProtKB-KW"/>
</dbReference>
<dbReference type="PANTHER" id="PTHR47959:SF15">
    <property type="entry name" value="RNA HELICASE"/>
    <property type="match status" value="1"/>
</dbReference>
<gene>
    <name evidence="13" type="ORF">FA09DRAFT_327589</name>
</gene>
<evidence type="ECO:0000256" key="10">
    <source>
        <dbReference type="SAM" id="MobiDB-lite"/>
    </source>
</evidence>
<dbReference type="PROSITE" id="PS00039">
    <property type="entry name" value="DEAD_ATP_HELICASE"/>
    <property type="match status" value="1"/>
</dbReference>
<proteinExistence type="inferred from homology"/>
<dbReference type="InterPro" id="IPR027417">
    <property type="entry name" value="P-loop_NTPase"/>
</dbReference>
<dbReference type="InterPro" id="IPR050079">
    <property type="entry name" value="DEAD_box_RNA_helicase"/>
</dbReference>
<evidence type="ECO:0000256" key="5">
    <source>
        <dbReference type="ARBA" id="ARBA00022840"/>
    </source>
</evidence>
<feature type="compositionally biased region" description="Basic and acidic residues" evidence="10">
    <location>
        <begin position="79"/>
        <end position="91"/>
    </location>
</feature>
<comment type="similarity">
    <text evidence="7">Belongs to the DEAD box helicase family. DDX52/ROK1 subfamily.</text>
</comment>
<evidence type="ECO:0000256" key="3">
    <source>
        <dbReference type="ARBA" id="ARBA00022801"/>
    </source>
</evidence>
<dbReference type="InterPro" id="IPR014001">
    <property type="entry name" value="Helicase_ATP-bd"/>
</dbReference>
<dbReference type="GO" id="GO:0003723">
    <property type="term" value="F:RNA binding"/>
    <property type="evidence" value="ECO:0007669"/>
    <property type="project" value="UniProtKB-KW"/>
</dbReference>
<name>A0A316ZKN2_9BASI</name>
<organism evidence="13 14">
    <name type="scientific">Tilletiopsis washingtonensis</name>
    <dbReference type="NCBI Taxonomy" id="58919"/>
    <lineage>
        <taxon>Eukaryota</taxon>
        <taxon>Fungi</taxon>
        <taxon>Dikarya</taxon>
        <taxon>Basidiomycota</taxon>
        <taxon>Ustilaginomycotina</taxon>
        <taxon>Exobasidiomycetes</taxon>
        <taxon>Entylomatales</taxon>
        <taxon>Entylomatales incertae sedis</taxon>
        <taxon>Tilletiopsis</taxon>
    </lineage>
</organism>
<evidence type="ECO:0000256" key="1">
    <source>
        <dbReference type="ARBA" id="ARBA00012552"/>
    </source>
</evidence>
<feature type="region of interest" description="Disordered" evidence="10">
    <location>
        <begin position="530"/>
        <end position="593"/>
    </location>
</feature>
<dbReference type="InterPro" id="IPR011545">
    <property type="entry name" value="DEAD/DEAH_box_helicase_dom"/>
</dbReference>
<protein>
    <recommendedName>
        <fullName evidence="1">RNA helicase</fullName>
        <ecNumber evidence="1">3.6.4.13</ecNumber>
    </recommendedName>
</protein>
<dbReference type="Gene3D" id="3.40.50.300">
    <property type="entry name" value="P-loop containing nucleotide triphosphate hydrolases"/>
    <property type="match status" value="2"/>
</dbReference>
<dbReference type="Pfam" id="PF00271">
    <property type="entry name" value="Helicase_C"/>
    <property type="match status" value="1"/>
</dbReference>
<evidence type="ECO:0000256" key="7">
    <source>
        <dbReference type="ARBA" id="ARBA00024355"/>
    </source>
</evidence>
<evidence type="ECO:0000313" key="13">
    <source>
        <dbReference type="EMBL" id="PWO00874.1"/>
    </source>
</evidence>